<dbReference type="SUPFAM" id="SSF50104">
    <property type="entry name" value="Translation proteins SH3-like domain"/>
    <property type="match status" value="1"/>
</dbReference>
<dbReference type="InterPro" id="IPR008991">
    <property type="entry name" value="Translation_prot_SH3-like_sf"/>
</dbReference>
<feature type="domain" description="Large ribosomal subunit protein uL2 RNA-binding" evidence="7">
    <location>
        <begin position="11"/>
        <end position="79"/>
    </location>
</feature>
<dbReference type="InterPro" id="IPR022669">
    <property type="entry name" value="Ribosomal_uL2_C"/>
</dbReference>
<name>A0A3G3IID7_9ARCH</name>
<evidence type="ECO:0000256" key="5">
    <source>
        <dbReference type="SAM" id="MobiDB-lite"/>
    </source>
</evidence>
<dbReference type="GeneID" id="41322179"/>
<dbReference type="InterPro" id="IPR002171">
    <property type="entry name" value="Ribosomal_uL2"/>
</dbReference>
<evidence type="ECO:0000256" key="3">
    <source>
        <dbReference type="ARBA" id="ARBA00023274"/>
    </source>
</evidence>
<dbReference type="GO" id="GO:0003723">
    <property type="term" value="F:RNA binding"/>
    <property type="evidence" value="ECO:0007669"/>
    <property type="project" value="InterPro"/>
</dbReference>
<feature type="domain" description="Large ribosomal subunit protein uL2 C-terminal" evidence="6">
    <location>
        <begin position="84"/>
        <end position="216"/>
    </location>
</feature>
<evidence type="ECO:0000256" key="4">
    <source>
        <dbReference type="ARBA" id="ARBA00035459"/>
    </source>
</evidence>
<feature type="region of interest" description="Disordered" evidence="5">
    <location>
        <begin position="1"/>
        <end position="24"/>
    </location>
</feature>
<dbReference type="InterPro" id="IPR014722">
    <property type="entry name" value="Rib_uL2_dom2"/>
</dbReference>
<dbReference type="SMART" id="SM01383">
    <property type="entry name" value="Ribosomal_L2"/>
    <property type="match status" value="1"/>
</dbReference>
<evidence type="ECO:0000313" key="9">
    <source>
        <dbReference type="Proteomes" id="UP000273278"/>
    </source>
</evidence>
<keyword evidence="3" id="KW-0687">Ribonucleoprotein</keyword>
<protein>
    <recommendedName>
        <fullName evidence="4">50S ribosomal protein L2</fullName>
    </recommendedName>
</protein>
<dbReference type="InterPro" id="IPR012340">
    <property type="entry name" value="NA-bd_OB-fold"/>
</dbReference>
<evidence type="ECO:0000256" key="2">
    <source>
        <dbReference type="ARBA" id="ARBA00022980"/>
    </source>
</evidence>
<evidence type="ECO:0000256" key="1">
    <source>
        <dbReference type="ARBA" id="ARBA00005636"/>
    </source>
</evidence>
<dbReference type="SMART" id="SM01382">
    <property type="entry name" value="Ribosomal_L2_C"/>
    <property type="match status" value="1"/>
</dbReference>
<dbReference type="RefSeq" id="WP_015505295.1">
    <property type="nucleotide sequence ID" value="NZ_CAYARL010000004.1"/>
</dbReference>
<dbReference type="GO" id="GO:0022625">
    <property type="term" value="C:cytosolic large ribosomal subunit"/>
    <property type="evidence" value="ECO:0007669"/>
    <property type="project" value="TreeGrafter"/>
</dbReference>
<dbReference type="Gene3D" id="2.30.30.30">
    <property type="match status" value="1"/>
</dbReference>
<dbReference type="Pfam" id="PF03947">
    <property type="entry name" value="Ribosomal_L2_C"/>
    <property type="match status" value="1"/>
</dbReference>
<dbReference type="InterPro" id="IPR023672">
    <property type="entry name" value="Ribosomal_uL2_arc_euk"/>
</dbReference>
<dbReference type="InterPro" id="IPR014726">
    <property type="entry name" value="Ribosomal_uL2_dom3"/>
</dbReference>
<dbReference type="GO" id="GO:0003735">
    <property type="term" value="F:structural constituent of ribosome"/>
    <property type="evidence" value="ECO:0007669"/>
    <property type="project" value="InterPro"/>
</dbReference>
<dbReference type="AlphaFoldDB" id="A0A3G3IID7"/>
<accession>A0A3G3IID7</accession>
<dbReference type="InterPro" id="IPR022666">
    <property type="entry name" value="Ribosomal_uL2_RNA-bd_dom"/>
</dbReference>
<reference evidence="8 9" key="1">
    <citation type="submission" date="2016-10" db="EMBL/GenBank/DDBJ databases">
        <title>Complete genome of the TMA-utilizing, human hosted archaeon Methanomethylophilus alvus Gen. nov, sp. nov., strain Mx-05, derived from a pure culture.</title>
        <authorList>
            <person name="Brugere J.-F."/>
            <person name="Ben Hania W."/>
            <person name="Chaudhary P.P."/>
            <person name="Gaci N."/>
            <person name="Borrel G."/>
            <person name="Cao Van Tuat L."/>
            <person name="Fardeau M.-L."/>
            <person name="Harris H.M.B."/>
            <person name="O'Toole P.W."/>
            <person name="Ollivier B."/>
        </authorList>
    </citation>
    <scope>NUCLEOTIDE SEQUENCE [LARGE SCALE GENOMIC DNA]</scope>
    <source>
        <strain evidence="8 9">Mx-05</strain>
    </source>
</reference>
<dbReference type="Gene3D" id="4.10.950.10">
    <property type="entry name" value="Ribosomal protein L2, domain 3"/>
    <property type="match status" value="1"/>
</dbReference>
<feature type="region of interest" description="Disordered" evidence="5">
    <location>
        <begin position="191"/>
        <end position="232"/>
    </location>
</feature>
<dbReference type="NCBIfam" id="NF007180">
    <property type="entry name" value="PRK09612.1"/>
    <property type="match status" value="1"/>
</dbReference>
<dbReference type="Proteomes" id="UP000273278">
    <property type="component" value="Chromosome"/>
</dbReference>
<dbReference type="PANTHER" id="PTHR13691">
    <property type="entry name" value="RIBOSOMAL PROTEIN L2"/>
    <property type="match status" value="1"/>
</dbReference>
<dbReference type="OMA" id="GGRHPCT"/>
<dbReference type="EMBL" id="CP017686">
    <property type="protein sequence ID" value="AYQ55521.1"/>
    <property type="molecule type" value="Genomic_DNA"/>
</dbReference>
<dbReference type="PIRSF" id="PIRSF002158">
    <property type="entry name" value="Ribosomal_L2"/>
    <property type="match status" value="1"/>
</dbReference>
<dbReference type="Gene3D" id="2.40.50.140">
    <property type="entry name" value="Nucleic acid-binding proteins"/>
    <property type="match status" value="1"/>
</dbReference>
<sequence length="232" mass="24371">MGKRLIPQRRGRGGSHYRSPSHRHVDDVRIPHYVEAQGTIKDLIQAPGRTSPLAVIDFNGKKSYQLAVEGTRVGQKIEIGGKNIEVGNILALGSIPEGTLVHNIEGQPGDGGKFVKTAGTSALVVNRGKSVVLSMPSGVLKEFDPNCRAVIGVVAGGGRIDKPLGKAGKNYLTLRSRSVANKKTSGVAMNAVDHPNGGGSHPHVGGPNCHGRTAPPGQKAGFIAPKKKVKRK</sequence>
<dbReference type="SUPFAM" id="SSF50249">
    <property type="entry name" value="Nucleic acid-binding proteins"/>
    <property type="match status" value="1"/>
</dbReference>
<keyword evidence="2 8" id="KW-0689">Ribosomal protein</keyword>
<evidence type="ECO:0000259" key="6">
    <source>
        <dbReference type="SMART" id="SM01382"/>
    </source>
</evidence>
<proteinExistence type="inferred from homology"/>
<gene>
    <name evidence="8" type="ORF">BKD89_06905</name>
</gene>
<evidence type="ECO:0000259" key="7">
    <source>
        <dbReference type="SMART" id="SM01383"/>
    </source>
</evidence>
<organism evidence="8 9">
    <name type="scientific">Methanomethylophilus alvi</name>
    <dbReference type="NCBI Taxonomy" id="1291540"/>
    <lineage>
        <taxon>Archaea</taxon>
        <taxon>Methanobacteriati</taxon>
        <taxon>Thermoplasmatota</taxon>
        <taxon>Thermoplasmata</taxon>
        <taxon>Methanomassiliicoccales</taxon>
        <taxon>Methanomethylophilaceae</taxon>
        <taxon>Methanomethylophilus</taxon>
    </lineage>
</organism>
<dbReference type="GO" id="GO:0002181">
    <property type="term" value="P:cytoplasmic translation"/>
    <property type="evidence" value="ECO:0007669"/>
    <property type="project" value="TreeGrafter"/>
</dbReference>
<feature type="compositionally biased region" description="Basic residues" evidence="5">
    <location>
        <begin position="1"/>
        <end position="22"/>
    </location>
</feature>
<comment type="similarity">
    <text evidence="1">Belongs to the universal ribosomal protein uL2 family.</text>
</comment>
<evidence type="ECO:0000313" key="8">
    <source>
        <dbReference type="EMBL" id="AYQ55521.1"/>
    </source>
</evidence>
<dbReference type="PANTHER" id="PTHR13691:SF16">
    <property type="entry name" value="LARGE RIBOSOMAL SUBUNIT PROTEIN UL2"/>
    <property type="match status" value="1"/>
</dbReference>